<proteinExistence type="predicted"/>
<feature type="compositionally biased region" description="Polar residues" evidence="1">
    <location>
        <begin position="209"/>
        <end position="222"/>
    </location>
</feature>
<feature type="region of interest" description="Disordered" evidence="1">
    <location>
        <begin position="209"/>
        <end position="231"/>
    </location>
</feature>
<dbReference type="Proteomes" id="UP001140513">
    <property type="component" value="Unassembled WGS sequence"/>
</dbReference>
<organism evidence="2 3">
    <name type="scientific">Didymosphaeria variabile</name>
    <dbReference type="NCBI Taxonomy" id="1932322"/>
    <lineage>
        <taxon>Eukaryota</taxon>
        <taxon>Fungi</taxon>
        <taxon>Dikarya</taxon>
        <taxon>Ascomycota</taxon>
        <taxon>Pezizomycotina</taxon>
        <taxon>Dothideomycetes</taxon>
        <taxon>Pleosporomycetidae</taxon>
        <taxon>Pleosporales</taxon>
        <taxon>Massarineae</taxon>
        <taxon>Didymosphaeriaceae</taxon>
        <taxon>Didymosphaeria</taxon>
    </lineage>
</organism>
<name>A0A9W9C7V5_9PLEO</name>
<evidence type="ECO:0000313" key="3">
    <source>
        <dbReference type="Proteomes" id="UP001140513"/>
    </source>
</evidence>
<dbReference type="EMBL" id="JAPEUX010000007">
    <property type="protein sequence ID" value="KAJ4348673.1"/>
    <property type="molecule type" value="Genomic_DNA"/>
</dbReference>
<keyword evidence="3" id="KW-1185">Reference proteome</keyword>
<gene>
    <name evidence="2" type="ORF">N0V89_010051</name>
</gene>
<protein>
    <submittedName>
        <fullName evidence="2">Uncharacterized protein</fullName>
    </submittedName>
</protein>
<reference evidence="2" key="1">
    <citation type="submission" date="2022-10" db="EMBL/GenBank/DDBJ databases">
        <title>Tapping the CABI collections for fungal endophytes: first genome assemblies for Collariella, Neodidymelliopsis, Ascochyta clinopodiicola, Didymella pomorum, Didymosphaeria variabile, Neocosmospora piperis and Neocucurbitaria cava.</title>
        <authorList>
            <person name="Hill R."/>
        </authorList>
    </citation>
    <scope>NUCLEOTIDE SEQUENCE</scope>
    <source>
        <strain evidence="2">IMI 356815</strain>
    </source>
</reference>
<dbReference type="AlphaFoldDB" id="A0A9W9C7V5"/>
<sequence length="313" mass="35022">MSLSRLIGFVCGRTRRIFIYIKEEFNVILRKVLMYNEASHLPEVLATHKLLLGKECPLDVHFGSLNIHTDPLYYQNVENSSAYPLTSSNYLPGMDVDLASKNRPNGYARMRDLNPYEQQELQSLRAEHDIANASYTSASPIGRGSRFGVPGMGDRTGAHRTMGDRAATLHSWDHRAARPSPWVARSTQSNPMGWGNGPAFSNLRIGEQNTSASHGQTPSTHSRYPPGMQVDHDRDDYRMGRTELDDLYSPNSVRRHSPVYPPGMNVDPLQSAQRAFGEMHIGDERLSTSNPEGPFLPGMGPHHVFSRYGTEVM</sequence>
<accession>A0A9W9C7V5</accession>
<dbReference type="GeneID" id="80913581"/>
<evidence type="ECO:0000313" key="2">
    <source>
        <dbReference type="EMBL" id="KAJ4348673.1"/>
    </source>
</evidence>
<comment type="caution">
    <text evidence="2">The sequence shown here is derived from an EMBL/GenBank/DDBJ whole genome shotgun (WGS) entry which is preliminary data.</text>
</comment>
<evidence type="ECO:0000256" key="1">
    <source>
        <dbReference type="SAM" id="MobiDB-lite"/>
    </source>
</evidence>
<dbReference type="RefSeq" id="XP_056068061.1">
    <property type="nucleotide sequence ID" value="XM_056218796.1"/>
</dbReference>